<dbReference type="InterPro" id="IPR029045">
    <property type="entry name" value="ClpP/crotonase-like_dom_sf"/>
</dbReference>
<proteinExistence type="inferred from homology"/>
<name>A0A0D0Q7G2_9RHOB</name>
<dbReference type="eggNOG" id="COG1024">
    <property type="taxonomic scope" value="Bacteria"/>
</dbReference>
<dbReference type="AlphaFoldDB" id="A0A0D0Q7G2"/>
<dbReference type="PATRIC" id="fig|1123501.6.peg.825"/>
<dbReference type="Pfam" id="PF00378">
    <property type="entry name" value="ECH_1"/>
    <property type="match status" value="1"/>
</dbReference>
<evidence type="ECO:0000256" key="2">
    <source>
        <dbReference type="RuleBase" id="RU003707"/>
    </source>
</evidence>
<protein>
    <submittedName>
        <fullName evidence="3">Enoyl-CoA hydratase/carnithine racemase</fullName>
    </submittedName>
</protein>
<dbReference type="GO" id="GO:0006635">
    <property type="term" value="P:fatty acid beta-oxidation"/>
    <property type="evidence" value="ECO:0007669"/>
    <property type="project" value="TreeGrafter"/>
</dbReference>
<dbReference type="Proteomes" id="UP000035100">
    <property type="component" value="Unassembled WGS sequence"/>
</dbReference>
<dbReference type="InterPro" id="IPR001753">
    <property type="entry name" value="Enoyl-CoA_hydra/iso"/>
</dbReference>
<sequence>MTIRTDRDGAVWTLTLDRPDKANALTKAMLEELRVGVTGAAEAGARGLILTGAGRVFSAGMDLAEADTGLPTDPLWDALSDAVAAFSGVSVAALNGTVAGGALGMVLACDLRIAVLGTRLFYPVIGAGYLPQPADPPRLAALVGPARARRMLLLGERVELDDALTWGLVDRRADGDVVAAARNWIAPAIDSRPGLAEAIKARL</sequence>
<organism evidence="3 4">
    <name type="scientific">Wenxinia marina DSM 24838</name>
    <dbReference type="NCBI Taxonomy" id="1123501"/>
    <lineage>
        <taxon>Bacteria</taxon>
        <taxon>Pseudomonadati</taxon>
        <taxon>Pseudomonadota</taxon>
        <taxon>Alphaproteobacteria</taxon>
        <taxon>Rhodobacterales</taxon>
        <taxon>Roseobacteraceae</taxon>
        <taxon>Wenxinia</taxon>
    </lineage>
</organism>
<dbReference type="STRING" id="1123501.Wenmar_00760"/>
<evidence type="ECO:0000256" key="1">
    <source>
        <dbReference type="ARBA" id="ARBA00005254"/>
    </source>
</evidence>
<evidence type="ECO:0000313" key="3">
    <source>
        <dbReference type="EMBL" id="KIQ70384.1"/>
    </source>
</evidence>
<dbReference type="RefSeq" id="WP_018304128.1">
    <property type="nucleotide sequence ID" value="NZ_KB902312.1"/>
</dbReference>
<reference evidence="3 4" key="1">
    <citation type="submission" date="2013-01" db="EMBL/GenBank/DDBJ databases">
        <authorList>
            <person name="Fiebig A."/>
            <person name="Goeker M."/>
            <person name="Klenk H.-P.P."/>
        </authorList>
    </citation>
    <scope>NUCLEOTIDE SEQUENCE [LARGE SCALE GENOMIC DNA]</scope>
    <source>
        <strain evidence="3 4">DSM 24838</strain>
    </source>
</reference>
<dbReference type="PANTHER" id="PTHR11941:SF54">
    <property type="entry name" value="ENOYL-COA HYDRATASE, MITOCHONDRIAL"/>
    <property type="match status" value="1"/>
</dbReference>
<dbReference type="SUPFAM" id="SSF52096">
    <property type="entry name" value="ClpP/crotonase"/>
    <property type="match status" value="1"/>
</dbReference>
<dbReference type="PANTHER" id="PTHR11941">
    <property type="entry name" value="ENOYL-COA HYDRATASE-RELATED"/>
    <property type="match status" value="1"/>
</dbReference>
<dbReference type="GO" id="GO:0003824">
    <property type="term" value="F:catalytic activity"/>
    <property type="evidence" value="ECO:0007669"/>
    <property type="project" value="InterPro"/>
</dbReference>
<dbReference type="PROSITE" id="PS00166">
    <property type="entry name" value="ENOYL_COA_HYDRATASE"/>
    <property type="match status" value="1"/>
</dbReference>
<gene>
    <name evidence="3" type="ORF">Wenmar_00760</name>
</gene>
<comment type="similarity">
    <text evidence="1 2">Belongs to the enoyl-CoA hydratase/isomerase family.</text>
</comment>
<comment type="caution">
    <text evidence="3">The sequence shown here is derived from an EMBL/GenBank/DDBJ whole genome shotgun (WGS) entry which is preliminary data.</text>
</comment>
<dbReference type="EMBL" id="AONG01000005">
    <property type="protein sequence ID" value="KIQ70384.1"/>
    <property type="molecule type" value="Genomic_DNA"/>
</dbReference>
<dbReference type="Gene3D" id="3.90.226.10">
    <property type="entry name" value="2-enoyl-CoA Hydratase, Chain A, domain 1"/>
    <property type="match status" value="1"/>
</dbReference>
<keyword evidence="4" id="KW-1185">Reference proteome</keyword>
<dbReference type="InterPro" id="IPR018376">
    <property type="entry name" value="Enoyl-CoA_hyd/isom_CS"/>
</dbReference>
<dbReference type="CDD" id="cd06558">
    <property type="entry name" value="crotonase-like"/>
    <property type="match status" value="1"/>
</dbReference>
<accession>A0A0D0Q7G2</accession>
<evidence type="ECO:0000313" key="4">
    <source>
        <dbReference type="Proteomes" id="UP000035100"/>
    </source>
</evidence>